<dbReference type="OrthoDB" id="9767863at2"/>
<comment type="caution">
    <text evidence="2">The sequence shown here is derived from an EMBL/GenBank/DDBJ whole genome shotgun (WGS) entry which is preliminary data.</text>
</comment>
<dbReference type="Pfam" id="PF22895">
    <property type="entry name" value="DUF7024"/>
    <property type="match status" value="1"/>
</dbReference>
<dbReference type="AlphaFoldDB" id="A0A1A7NYK6"/>
<feature type="domain" description="DUF7024" evidence="1">
    <location>
        <begin position="119"/>
        <end position="251"/>
    </location>
</feature>
<dbReference type="InterPro" id="IPR054288">
    <property type="entry name" value="DUF7024"/>
</dbReference>
<name>A0A1A7NYK6_9PAST</name>
<accession>A0A1A7NYK6</accession>
<evidence type="ECO:0000259" key="1">
    <source>
        <dbReference type="Pfam" id="PF22895"/>
    </source>
</evidence>
<evidence type="ECO:0000313" key="2">
    <source>
        <dbReference type="EMBL" id="OBW95292.1"/>
    </source>
</evidence>
<dbReference type="RefSeq" id="WP_066106298.1">
    <property type="nucleotide sequence ID" value="NZ_JTJL01000013.1"/>
</dbReference>
<sequence>MDEALLAGIQAMPTWRIIEQIKGDKTDFLINKNIKYIATSRNNLEQRYFDLLKMSKAGIKAYAFHVDDIHDESYMICHELGYFYRIYANKWDFHNSFNESVCSKNIILKTILGYRATLSEGTIFNKEGYPDFLANVSGISYLEDWGRWSDVNLNKYVEFAFKEALPKNFKLELEIGGYQNVGNFITVKIGGKIKKLKLVDSSIRKYELEFYDIENATTIKIVPPKPTSPKSLQQSNDTRKLGLSFASLRILK</sequence>
<reference evidence="2 3" key="1">
    <citation type="submission" date="2014-11" db="EMBL/GenBank/DDBJ databases">
        <title>Pan-genome of Gallibacterium spp.</title>
        <authorList>
            <person name="Kudirkiene E."/>
            <person name="Bojesen A.M."/>
        </authorList>
    </citation>
    <scope>NUCLEOTIDE SEQUENCE [LARGE SCALE GENOMIC DNA]</scope>
    <source>
        <strain evidence="2 3">F150</strain>
    </source>
</reference>
<evidence type="ECO:0000313" key="3">
    <source>
        <dbReference type="Proteomes" id="UP000092649"/>
    </source>
</evidence>
<protein>
    <recommendedName>
        <fullName evidence="1">DUF7024 domain-containing protein</fullName>
    </recommendedName>
</protein>
<dbReference type="EMBL" id="JTJL01000013">
    <property type="protein sequence ID" value="OBW95292.1"/>
    <property type="molecule type" value="Genomic_DNA"/>
</dbReference>
<dbReference type="Proteomes" id="UP000092649">
    <property type="component" value="Unassembled WGS sequence"/>
</dbReference>
<gene>
    <name evidence="2" type="ORF">QS62_04025</name>
</gene>
<organism evidence="2 3">
    <name type="scientific">Gallibacterium salpingitidis</name>
    <dbReference type="NCBI Taxonomy" id="505341"/>
    <lineage>
        <taxon>Bacteria</taxon>
        <taxon>Pseudomonadati</taxon>
        <taxon>Pseudomonadota</taxon>
        <taxon>Gammaproteobacteria</taxon>
        <taxon>Pasteurellales</taxon>
        <taxon>Pasteurellaceae</taxon>
        <taxon>Gallibacterium</taxon>
    </lineage>
</organism>
<keyword evidence="3" id="KW-1185">Reference proteome</keyword>
<proteinExistence type="predicted"/>